<accession>A0A6M4HD00</accession>
<reference evidence="10 11" key="1">
    <citation type="submission" date="2020-04" db="EMBL/GenBank/DDBJ databases">
        <title>Usitatibacter rugosus gen. nov., sp. nov. and Usitatibacter palustris sp. nov., novel members of Usitatibacteraceae fam. nov. within the order Nitrosomonadales isolated from soil.</title>
        <authorList>
            <person name="Huber K.J."/>
            <person name="Neumann-Schaal M."/>
            <person name="Geppert A."/>
            <person name="Luckner M."/>
            <person name="Wanner G."/>
            <person name="Overmann J."/>
        </authorList>
    </citation>
    <scope>NUCLEOTIDE SEQUENCE [LARGE SCALE GENOMIC DNA]</scope>
    <source>
        <strain evidence="10 11">Swamp67</strain>
    </source>
</reference>
<evidence type="ECO:0000256" key="7">
    <source>
        <dbReference type="ARBA" id="ARBA00056181"/>
    </source>
</evidence>
<dbReference type="KEGG" id="upl:DSM104440_03258"/>
<dbReference type="FunFam" id="1.20.58.220:FF:000004">
    <property type="entry name" value="Phosphate-specific transport system accessory protein PhoU"/>
    <property type="match status" value="1"/>
</dbReference>
<gene>
    <name evidence="10" type="primary">phoU</name>
    <name evidence="10" type="ORF">DSM104440_03258</name>
</gene>
<dbReference type="EMBL" id="CP053073">
    <property type="protein sequence ID" value="QJR16423.1"/>
    <property type="molecule type" value="Genomic_DNA"/>
</dbReference>
<evidence type="ECO:0000256" key="4">
    <source>
        <dbReference type="ARBA" id="ARBA00022448"/>
    </source>
</evidence>
<evidence type="ECO:0000256" key="3">
    <source>
        <dbReference type="ARBA" id="ARBA00011738"/>
    </source>
</evidence>
<evidence type="ECO:0000256" key="6">
    <source>
        <dbReference type="ARBA" id="ARBA00022592"/>
    </source>
</evidence>
<comment type="similarity">
    <text evidence="2 8">Belongs to the PhoU family.</text>
</comment>
<evidence type="ECO:0000256" key="8">
    <source>
        <dbReference type="PIRNR" id="PIRNR003107"/>
    </source>
</evidence>
<dbReference type="GO" id="GO:0005737">
    <property type="term" value="C:cytoplasm"/>
    <property type="evidence" value="ECO:0007669"/>
    <property type="project" value="UniProtKB-SubCell"/>
</dbReference>
<dbReference type="Proteomes" id="UP000503096">
    <property type="component" value="Chromosome"/>
</dbReference>
<dbReference type="FunCoup" id="A0A6M4HD00">
    <property type="interactions" value="446"/>
</dbReference>
<keyword evidence="5 8" id="KW-0963">Cytoplasm</keyword>
<dbReference type="Pfam" id="PF01895">
    <property type="entry name" value="PhoU"/>
    <property type="match status" value="2"/>
</dbReference>
<dbReference type="InterPro" id="IPR026022">
    <property type="entry name" value="PhoU_dom"/>
</dbReference>
<evidence type="ECO:0000256" key="5">
    <source>
        <dbReference type="ARBA" id="ARBA00022490"/>
    </source>
</evidence>
<dbReference type="InterPro" id="IPR028366">
    <property type="entry name" value="PhoU"/>
</dbReference>
<dbReference type="GO" id="GO:0045936">
    <property type="term" value="P:negative regulation of phosphate metabolic process"/>
    <property type="evidence" value="ECO:0007669"/>
    <property type="project" value="InterPro"/>
</dbReference>
<dbReference type="NCBIfam" id="TIGR02135">
    <property type="entry name" value="phoU_full"/>
    <property type="match status" value="1"/>
</dbReference>
<dbReference type="RefSeq" id="WP_171164502.1">
    <property type="nucleotide sequence ID" value="NZ_CP053073.1"/>
</dbReference>
<dbReference type="GO" id="GO:0006817">
    <property type="term" value="P:phosphate ion transport"/>
    <property type="evidence" value="ECO:0007669"/>
    <property type="project" value="UniProtKB-KW"/>
</dbReference>
<dbReference type="GO" id="GO:0030643">
    <property type="term" value="P:intracellular phosphate ion homeostasis"/>
    <property type="evidence" value="ECO:0007669"/>
    <property type="project" value="InterPro"/>
</dbReference>
<feature type="domain" description="PhoU" evidence="9">
    <location>
        <begin position="25"/>
        <end position="111"/>
    </location>
</feature>
<dbReference type="InterPro" id="IPR038078">
    <property type="entry name" value="PhoU-like_sf"/>
</dbReference>
<comment type="subunit">
    <text evidence="3 8">Homodimer.</text>
</comment>
<evidence type="ECO:0000259" key="9">
    <source>
        <dbReference type="Pfam" id="PF01895"/>
    </source>
</evidence>
<dbReference type="Gene3D" id="1.20.58.220">
    <property type="entry name" value="Phosphate transport system protein phou homolog 2, domain 2"/>
    <property type="match status" value="2"/>
</dbReference>
<evidence type="ECO:0000256" key="2">
    <source>
        <dbReference type="ARBA" id="ARBA00008107"/>
    </source>
</evidence>
<feature type="domain" description="PhoU" evidence="9">
    <location>
        <begin position="133"/>
        <end position="214"/>
    </location>
</feature>
<dbReference type="PANTHER" id="PTHR42930:SF3">
    <property type="entry name" value="PHOSPHATE-SPECIFIC TRANSPORT SYSTEM ACCESSORY PROTEIN PHOU"/>
    <property type="match status" value="1"/>
</dbReference>
<keyword evidence="4 8" id="KW-0813">Transport</keyword>
<keyword evidence="11" id="KW-1185">Reference proteome</keyword>
<sequence length="238" mass="26846">MVLNTQEHTSKRYDAELETVRSRVLQMGGLVESQISSAINALSTGNVQLADQVIADDDRVNALEVQIDEDCSHIIARRQPAAQDLRMVIMVIKMITDLERIGDEAEKIARMTKLIYSSERLTLPRFTEVKIAAGYAIDMLKKSLDAFARIDLAAAASVVRQDRLLDDQFRGILRQLITFMMEDARTISTSIEILFVAKALERIGDHAKNMAEYVVYLVKGKDVRHVTEEEFEREASSD</sequence>
<comment type="subcellular location">
    <subcellularLocation>
        <location evidence="1 8">Cytoplasm</location>
    </subcellularLocation>
</comment>
<dbReference type="InParanoid" id="A0A6M4HD00"/>
<name>A0A6M4HD00_9PROT</name>
<evidence type="ECO:0000256" key="1">
    <source>
        <dbReference type="ARBA" id="ARBA00004496"/>
    </source>
</evidence>
<organism evidence="10 11">
    <name type="scientific">Usitatibacter palustris</name>
    <dbReference type="NCBI Taxonomy" id="2732487"/>
    <lineage>
        <taxon>Bacteria</taxon>
        <taxon>Pseudomonadati</taxon>
        <taxon>Pseudomonadota</taxon>
        <taxon>Betaproteobacteria</taxon>
        <taxon>Nitrosomonadales</taxon>
        <taxon>Usitatibacteraceae</taxon>
        <taxon>Usitatibacter</taxon>
    </lineage>
</organism>
<evidence type="ECO:0000313" key="10">
    <source>
        <dbReference type="EMBL" id="QJR16423.1"/>
    </source>
</evidence>
<dbReference type="SUPFAM" id="SSF109755">
    <property type="entry name" value="PhoU-like"/>
    <property type="match status" value="1"/>
</dbReference>
<evidence type="ECO:0000313" key="11">
    <source>
        <dbReference type="Proteomes" id="UP000503096"/>
    </source>
</evidence>
<dbReference type="PIRSF" id="PIRSF003107">
    <property type="entry name" value="PhoU"/>
    <property type="match status" value="1"/>
</dbReference>
<proteinExistence type="inferred from homology"/>
<comment type="function">
    <text evidence="7 8">Plays a role in the regulation of phosphate uptake.</text>
</comment>
<keyword evidence="6 8" id="KW-0592">Phosphate transport</keyword>
<protein>
    <recommendedName>
        <fullName evidence="8">Phosphate-specific transport system accessory protein PhoU</fullName>
    </recommendedName>
</protein>
<dbReference type="AlphaFoldDB" id="A0A6M4HD00"/>
<dbReference type="PANTHER" id="PTHR42930">
    <property type="entry name" value="PHOSPHATE-SPECIFIC TRANSPORT SYSTEM ACCESSORY PROTEIN PHOU"/>
    <property type="match status" value="1"/>
</dbReference>